<accession>A0A8J5CFB8</accession>
<dbReference type="Proteomes" id="UP000770661">
    <property type="component" value="Unassembled WGS sequence"/>
</dbReference>
<keyword evidence="2" id="KW-1185">Reference proteome</keyword>
<dbReference type="AlphaFoldDB" id="A0A8J5CFB8"/>
<name>A0A8J5CFB8_CHIOP</name>
<evidence type="ECO:0000313" key="2">
    <source>
        <dbReference type="Proteomes" id="UP000770661"/>
    </source>
</evidence>
<dbReference type="EMBL" id="JACEEZ010023159">
    <property type="protein sequence ID" value="KAG0711631.1"/>
    <property type="molecule type" value="Genomic_DNA"/>
</dbReference>
<comment type="caution">
    <text evidence="1">The sequence shown here is derived from an EMBL/GenBank/DDBJ whole genome shotgun (WGS) entry which is preliminary data.</text>
</comment>
<proteinExistence type="predicted"/>
<evidence type="ECO:0000313" key="1">
    <source>
        <dbReference type="EMBL" id="KAG0711631.1"/>
    </source>
</evidence>
<reference evidence="1" key="1">
    <citation type="submission" date="2020-07" db="EMBL/GenBank/DDBJ databases">
        <title>The High-quality genome of the commercially important snow crab, Chionoecetes opilio.</title>
        <authorList>
            <person name="Jeong J.-H."/>
            <person name="Ryu S."/>
        </authorList>
    </citation>
    <scope>NUCLEOTIDE SEQUENCE</scope>
    <source>
        <strain evidence="1">MADBK_172401_WGS</strain>
        <tissue evidence="1">Digestive gland</tissue>
    </source>
</reference>
<sequence length="129" mass="14386">MPIGVDVQAGVSDVAAASSVKLLWAIPVWERHTIPYTSPGTVHHCYPHSIRLPATVCVGQLREHGIQVLEGYSEDALPGKKIMVITVASAQGCFKNVIDLEQFHSLLDSYQLIHFPWKEQEMIQLLRVQ</sequence>
<gene>
    <name evidence="1" type="ORF">GWK47_020186</name>
</gene>
<organism evidence="1 2">
    <name type="scientific">Chionoecetes opilio</name>
    <name type="common">Atlantic snow crab</name>
    <name type="synonym">Cancer opilio</name>
    <dbReference type="NCBI Taxonomy" id="41210"/>
    <lineage>
        <taxon>Eukaryota</taxon>
        <taxon>Metazoa</taxon>
        <taxon>Ecdysozoa</taxon>
        <taxon>Arthropoda</taxon>
        <taxon>Crustacea</taxon>
        <taxon>Multicrustacea</taxon>
        <taxon>Malacostraca</taxon>
        <taxon>Eumalacostraca</taxon>
        <taxon>Eucarida</taxon>
        <taxon>Decapoda</taxon>
        <taxon>Pleocyemata</taxon>
        <taxon>Brachyura</taxon>
        <taxon>Eubrachyura</taxon>
        <taxon>Majoidea</taxon>
        <taxon>Majidae</taxon>
        <taxon>Chionoecetes</taxon>
    </lineage>
</organism>
<protein>
    <submittedName>
        <fullName evidence="1">Uncharacterized protein</fullName>
    </submittedName>
</protein>
<dbReference type="OrthoDB" id="10633169at2759"/>